<gene>
    <name evidence="9" type="ORF">RR46_01342</name>
</gene>
<keyword evidence="3 6" id="KW-0378">Hydrolase</keyword>
<keyword evidence="10" id="KW-1185">Reference proteome</keyword>
<keyword evidence="2 6" id="KW-0645">Protease</keyword>
<dbReference type="Pfam" id="PF00089">
    <property type="entry name" value="Trypsin"/>
    <property type="match status" value="1"/>
</dbReference>
<dbReference type="PROSITE" id="PS00134">
    <property type="entry name" value="TRYPSIN_HIS"/>
    <property type="match status" value="1"/>
</dbReference>
<name>A0A0N0PAA7_PAPXU</name>
<dbReference type="PANTHER" id="PTHR24276">
    <property type="entry name" value="POLYSERASE-RELATED"/>
    <property type="match status" value="1"/>
</dbReference>
<dbReference type="InterPro" id="IPR050430">
    <property type="entry name" value="Peptidase_S1"/>
</dbReference>
<dbReference type="PROSITE" id="PS00135">
    <property type="entry name" value="TRYPSIN_SER"/>
    <property type="match status" value="1"/>
</dbReference>
<keyword evidence="7" id="KW-0732">Signal</keyword>
<dbReference type="InterPro" id="IPR018114">
    <property type="entry name" value="TRYPSIN_HIS"/>
</dbReference>
<dbReference type="AlphaFoldDB" id="A0A0N0PAA7"/>
<sequence>MKLLVVAAACLVALVAAEEPIVLHYHENIGFKRAEQIRQAELAADFDGNRITGGSAASLGAYPFMGGLVIAMTTGQTSVCGSSLLTNTRLVTAAHCWWDGRSQARQFTVVLGSIRLFSGGTRVNTNRVQMHGSWNPNNANNDVAVITINSVSYSNNIRNIAMASGSNDFAGTWAWAAGFGATGDGHNIGSNQALSHARVQVITNAVCRNTFGSSIVVASTLCISGANRVSTCGGDSGGPLVANNQLIGITSFGSPRGCQQSLPAGFARVTSFNSWISARL</sequence>
<dbReference type="InterPro" id="IPR009003">
    <property type="entry name" value="Peptidase_S1_PA"/>
</dbReference>
<dbReference type="InterPro" id="IPR001254">
    <property type="entry name" value="Trypsin_dom"/>
</dbReference>
<evidence type="ECO:0000256" key="2">
    <source>
        <dbReference type="ARBA" id="ARBA00022670"/>
    </source>
</evidence>
<reference evidence="9 10" key="1">
    <citation type="journal article" date="2015" name="Nat. Commun.">
        <title>Outbred genome sequencing and CRISPR/Cas9 gene editing in butterflies.</title>
        <authorList>
            <person name="Li X."/>
            <person name="Fan D."/>
            <person name="Zhang W."/>
            <person name="Liu G."/>
            <person name="Zhang L."/>
            <person name="Zhao L."/>
            <person name="Fang X."/>
            <person name="Chen L."/>
            <person name="Dong Y."/>
            <person name="Chen Y."/>
            <person name="Ding Y."/>
            <person name="Zhao R."/>
            <person name="Feng M."/>
            <person name="Zhu Y."/>
            <person name="Feng Y."/>
            <person name="Jiang X."/>
            <person name="Zhu D."/>
            <person name="Xiang H."/>
            <person name="Feng X."/>
            <person name="Li S."/>
            <person name="Wang J."/>
            <person name="Zhang G."/>
            <person name="Kronforst M.R."/>
            <person name="Wang W."/>
        </authorList>
    </citation>
    <scope>NUCLEOTIDE SEQUENCE [LARGE SCALE GENOMIC DNA]</scope>
    <source>
        <strain evidence="9">Ya'a_city_454_Px</strain>
        <tissue evidence="9">Whole body</tissue>
    </source>
</reference>
<dbReference type="EMBL" id="KQ458725">
    <property type="protein sequence ID" value="KPJ05397.1"/>
    <property type="molecule type" value="Genomic_DNA"/>
</dbReference>
<dbReference type="GO" id="GO:0004252">
    <property type="term" value="F:serine-type endopeptidase activity"/>
    <property type="evidence" value="ECO:0007669"/>
    <property type="project" value="InterPro"/>
</dbReference>
<evidence type="ECO:0000313" key="9">
    <source>
        <dbReference type="EMBL" id="KPJ05397.1"/>
    </source>
</evidence>
<evidence type="ECO:0000259" key="8">
    <source>
        <dbReference type="PROSITE" id="PS50240"/>
    </source>
</evidence>
<evidence type="ECO:0000256" key="7">
    <source>
        <dbReference type="SAM" id="SignalP"/>
    </source>
</evidence>
<dbReference type="InterPro" id="IPR001314">
    <property type="entry name" value="Peptidase_S1A"/>
</dbReference>
<dbReference type="Gene3D" id="2.40.10.10">
    <property type="entry name" value="Trypsin-like serine proteases"/>
    <property type="match status" value="2"/>
</dbReference>
<dbReference type="GO" id="GO:0006508">
    <property type="term" value="P:proteolysis"/>
    <property type="evidence" value="ECO:0007669"/>
    <property type="project" value="UniProtKB-KW"/>
</dbReference>
<comment type="similarity">
    <text evidence="1">Belongs to the peptidase S1 family.</text>
</comment>
<evidence type="ECO:0000256" key="5">
    <source>
        <dbReference type="ARBA" id="ARBA00023157"/>
    </source>
</evidence>
<evidence type="ECO:0000256" key="4">
    <source>
        <dbReference type="ARBA" id="ARBA00022825"/>
    </source>
</evidence>
<protein>
    <submittedName>
        <fullName evidence="9">Collagenase</fullName>
    </submittedName>
</protein>
<keyword evidence="4 6" id="KW-0720">Serine protease</keyword>
<organism evidence="9 10">
    <name type="scientific">Papilio xuthus</name>
    <name type="common">Asian swallowtail butterfly</name>
    <dbReference type="NCBI Taxonomy" id="66420"/>
    <lineage>
        <taxon>Eukaryota</taxon>
        <taxon>Metazoa</taxon>
        <taxon>Ecdysozoa</taxon>
        <taxon>Arthropoda</taxon>
        <taxon>Hexapoda</taxon>
        <taxon>Insecta</taxon>
        <taxon>Pterygota</taxon>
        <taxon>Neoptera</taxon>
        <taxon>Endopterygota</taxon>
        <taxon>Lepidoptera</taxon>
        <taxon>Glossata</taxon>
        <taxon>Ditrysia</taxon>
        <taxon>Papilionoidea</taxon>
        <taxon>Papilionidae</taxon>
        <taxon>Papilioninae</taxon>
        <taxon>Papilio</taxon>
    </lineage>
</organism>
<dbReference type="STRING" id="66420.A0A0N0PAA7"/>
<evidence type="ECO:0000256" key="1">
    <source>
        <dbReference type="ARBA" id="ARBA00007664"/>
    </source>
</evidence>
<proteinExistence type="inferred from homology"/>
<dbReference type="PANTHER" id="PTHR24276:SF91">
    <property type="entry name" value="AT26814P-RELATED"/>
    <property type="match status" value="1"/>
</dbReference>
<dbReference type="PROSITE" id="PS50240">
    <property type="entry name" value="TRYPSIN_DOM"/>
    <property type="match status" value="1"/>
</dbReference>
<feature type="domain" description="Peptidase S1" evidence="8">
    <location>
        <begin position="51"/>
        <end position="280"/>
    </location>
</feature>
<dbReference type="InterPro" id="IPR043504">
    <property type="entry name" value="Peptidase_S1_PA_chymotrypsin"/>
</dbReference>
<accession>A0A0N0PAA7</accession>
<feature type="chain" id="PRO_5005857177" evidence="7">
    <location>
        <begin position="18"/>
        <end position="280"/>
    </location>
</feature>
<evidence type="ECO:0000256" key="3">
    <source>
        <dbReference type="ARBA" id="ARBA00022801"/>
    </source>
</evidence>
<keyword evidence="5" id="KW-1015">Disulfide bond</keyword>
<dbReference type="SUPFAM" id="SSF50494">
    <property type="entry name" value="Trypsin-like serine proteases"/>
    <property type="match status" value="1"/>
</dbReference>
<dbReference type="PRINTS" id="PR00722">
    <property type="entry name" value="CHYMOTRYPSIN"/>
</dbReference>
<feature type="signal peptide" evidence="7">
    <location>
        <begin position="1"/>
        <end position="17"/>
    </location>
</feature>
<dbReference type="Proteomes" id="UP000053268">
    <property type="component" value="Unassembled WGS sequence"/>
</dbReference>
<dbReference type="SMART" id="SM00020">
    <property type="entry name" value="Tryp_SPc"/>
    <property type="match status" value="1"/>
</dbReference>
<evidence type="ECO:0000256" key="6">
    <source>
        <dbReference type="RuleBase" id="RU363034"/>
    </source>
</evidence>
<dbReference type="InterPro" id="IPR033116">
    <property type="entry name" value="TRYPSIN_SER"/>
</dbReference>
<evidence type="ECO:0000313" key="10">
    <source>
        <dbReference type="Proteomes" id="UP000053268"/>
    </source>
</evidence>
<dbReference type="CDD" id="cd00190">
    <property type="entry name" value="Tryp_SPc"/>
    <property type="match status" value="1"/>
</dbReference>